<feature type="transmembrane region" description="Helical" evidence="2">
    <location>
        <begin position="168"/>
        <end position="190"/>
    </location>
</feature>
<accession>A0A2A9NHU8</accession>
<keyword evidence="2" id="KW-0812">Transmembrane</keyword>
<dbReference type="Pfam" id="PF11915">
    <property type="entry name" value="DUF3433"/>
    <property type="match status" value="1"/>
</dbReference>
<name>A0A2A9NHU8_9AGAR</name>
<feature type="transmembrane region" description="Helical" evidence="2">
    <location>
        <begin position="92"/>
        <end position="116"/>
    </location>
</feature>
<dbReference type="STRING" id="703135.A0A2A9NHU8"/>
<protein>
    <submittedName>
        <fullName evidence="3">Uncharacterized protein</fullName>
    </submittedName>
</protein>
<reference evidence="3 4" key="1">
    <citation type="submission" date="2014-02" db="EMBL/GenBank/DDBJ databases">
        <title>Transposable element dynamics among asymbiotic and ectomycorrhizal Amanita fungi.</title>
        <authorList>
            <consortium name="DOE Joint Genome Institute"/>
            <person name="Hess J."/>
            <person name="Skrede I."/>
            <person name="Wolfe B."/>
            <person name="LaButti K."/>
            <person name="Ohm R.A."/>
            <person name="Grigoriev I.V."/>
            <person name="Pringle A."/>
        </authorList>
    </citation>
    <scope>NUCLEOTIDE SEQUENCE [LARGE SCALE GENOMIC DNA]</scope>
    <source>
        <strain evidence="3 4">SKay4041</strain>
    </source>
</reference>
<dbReference type="PANTHER" id="PTHR37544">
    <property type="entry name" value="SPRAY-RELATED"/>
    <property type="match status" value="1"/>
</dbReference>
<gene>
    <name evidence="3" type="ORF">AMATHDRAFT_41407</name>
</gene>
<evidence type="ECO:0000256" key="2">
    <source>
        <dbReference type="SAM" id="Phobius"/>
    </source>
</evidence>
<dbReference type="PANTHER" id="PTHR37544:SF3">
    <property type="entry name" value="SPRAY"/>
    <property type="match status" value="1"/>
</dbReference>
<dbReference type="Proteomes" id="UP000242287">
    <property type="component" value="Unassembled WGS sequence"/>
</dbReference>
<keyword evidence="2" id="KW-1133">Transmembrane helix</keyword>
<feature type="transmembrane region" description="Helical" evidence="2">
    <location>
        <begin position="57"/>
        <end position="80"/>
    </location>
</feature>
<proteinExistence type="predicted"/>
<dbReference type="OrthoDB" id="3248909at2759"/>
<evidence type="ECO:0000313" key="4">
    <source>
        <dbReference type="Proteomes" id="UP000242287"/>
    </source>
</evidence>
<feature type="transmembrane region" description="Helical" evidence="2">
    <location>
        <begin position="501"/>
        <end position="523"/>
    </location>
</feature>
<evidence type="ECO:0000313" key="3">
    <source>
        <dbReference type="EMBL" id="PFH49638.1"/>
    </source>
</evidence>
<feature type="compositionally biased region" description="Polar residues" evidence="1">
    <location>
        <begin position="1"/>
        <end position="10"/>
    </location>
</feature>
<evidence type="ECO:0000256" key="1">
    <source>
        <dbReference type="SAM" id="MobiDB-lite"/>
    </source>
</evidence>
<sequence>MTGPSSEFTQSPPPQESHFSASSISIKRPRDSTHLIPSPGTFSKPGRYNPLLLRWPVIIGTPVILFGLGVSLEIALAISLKNQGYNVPEKNIFSFVSTQFLLSFFPSLLVLPNAILWREIDWEMRALQPYVAMLKKQGATAEESVLLDYVYLGPVLGLFRALTYKHRLIFWSALTATLTYLLQPLTGAIFQIRLAEVANNTTVPNAKTIGLAPDDGQLDSFMAAAGFAESAVFFNLPDPSYIKQSLRGGWSTAKFEAPKYAGYHATLTFNNTGILTSLDCRNQLRINVTGEGRNVTIQSTSVDGCVKNVTVDSTLSKQQQGIVDVPCPDDKAALTPDLRPVMFWFIHEKQDGTLQAKTVFCTPSIEANQVTVETNLGDTSYNITVTNPRSYTEENNVTTTGDFAGKAFNGLIFPDSPDPVVRVRAAAIQTGMSSAIFRLALQRANNSDSVYDLPNILVGATKDVYLKHLSMFALSTYFVDEDKQQPAIVTSAQPRLWIDPLPAHFLSAILLFAGSVGMVIQFLHYRRRRSLRLASPPGSVASVVSLTAHSGFGEMLYPYDSEVVMEKKLRGFRFRLDERTGAVVADEVESGGAGQDDDDAMETLLIAEGLPASIVAGTPSSSLFAMQAAVGRPPWKTPYES</sequence>
<dbReference type="InterPro" id="IPR021840">
    <property type="entry name" value="DUF3433"/>
</dbReference>
<dbReference type="EMBL" id="KZ302023">
    <property type="protein sequence ID" value="PFH49638.1"/>
    <property type="molecule type" value="Genomic_DNA"/>
</dbReference>
<dbReference type="AlphaFoldDB" id="A0A2A9NHU8"/>
<keyword evidence="2" id="KW-0472">Membrane</keyword>
<keyword evidence="4" id="KW-1185">Reference proteome</keyword>
<feature type="region of interest" description="Disordered" evidence="1">
    <location>
        <begin position="1"/>
        <end position="41"/>
    </location>
</feature>
<organism evidence="3 4">
    <name type="scientific">Amanita thiersii Skay4041</name>
    <dbReference type="NCBI Taxonomy" id="703135"/>
    <lineage>
        <taxon>Eukaryota</taxon>
        <taxon>Fungi</taxon>
        <taxon>Dikarya</taxon>
        <taxon>Basidiomycota</taxon>
        <taxon>Agaricomycotina</taxon>
        <taxon>Agaricomycetes</taxon>
        <taxon>Agaricomycetidae</taxon>
        <taxon>Agaricales</taxon>
        <taxon>Pluteineae</taxon>
        <taxon>Amanitaceae</taxon>
        <taxon>Amanita</taxon>
    </lineage>
</organism>